<reference evidence="7 8" key="1">
    <citation type="submission" date="2019-11" db="EMBL/GenBank/DDBJ databases">
        <title>Nocardia sp. nov. CT2-14 isolated from soil.</title>
        <authorList>
            <person name="Kanchanasin P."/>
            <person name="Tanasupawat S."/>
            <person name="Yuki M."/>
            <person name="Kudo T."/>
        </authorList>
    </citation>
    <scope>NUCLEOTIDE SEQUENCE [LARGE SCALE GENOMIC DNA]</scope>
    <source>
        <strain evidence="7 8">CT2-14</strain>
    </source>
</reference>
<dbReference type="AlphaFoldDB" id="A0A6I3L6H1"/>
<dbReference type="RefSeq" id="WP_154790460.1">
    <property type="nucleotide sequence ID" value="NZ_WMBB01000012.1"/>
</dbReference>
<comment type="cofactor">
    <cofactor evidence="1">
        <name>FAD</name>
        <dbReference type="ChEBI" id="CHEBI:57692"/>
    </cofactor>
</comment>
<proteinExistence type="inferred from homology"/>
<evidence type="ECO:0000313" key="8">
    <source>
        <dbReference type="Proteomes" id="UP000432464"/>
    </source>
</evidence>
<evidence type="ECO:0000256" key="2">
    <source>
        <dbReference type="ARBA" id="ARBA00005466"/>
    </source>
</evidence>
<keyword evidence="4" id="KW-0274">FAD</keyword>
<dbReference type="Gene3D" id="3.30.43.10">
    <property type="entry name" value="Uridine Diphospho-n-acetylenolpyruvylglucosamine Reductase, domain 2"/>
    <property type="match status" value="1"/>
</dbReference>
<dbReference type="Pfam" id="PF08031">
    <property type="entry name" value="BBE"/>
    <property type="match status" value="1"/>
</dbReference>
<protein>
    <submittedName>
        <fullName evidence="7">FAD-binding protein</fullName>
    </submittedName>
</protein>
<evidence type="ECO:0000313" key="7">
    <source>
        <dbReference type="EMBL" id="MTE16046.1"/>
    </source>
</evidence>
<organism evidence="7 8">
    <name type="scientific">Nocardia aurantiaca</name>
    <dbReference type="NCBI Taxonomy" id="2675850"/>
    <lineage>
        <taxon>Bacteria</taxon>
        <taxon>Bacillati</taxon>
        <taxon>Actinomycetota</taxon>
        <taxon>Actinomycetes</taxon>
        <taxon>Mycobacteriales</taxon>
        <taxon>Nocardiaceae</taxon>
        <taxon>Nocardia</taxon>
    </lineage>
</organism>
<keyword evidence="8" id="KW-1185">Reference proteome</keyword>
<evidence type="ECO:0000256" key="5">
    <source>
        <dbReference type="ARBA" id="ARBA00023002"/>
    </source>
</evidence>
<dbReference type="Proteomes" id="UP000432464">
    <property type="component" value="Unassembled WGS sequence"/>
</dbReference>
<dbReference type="InterPro" id="IPR016169">
    <property type="entry name" value="FAD-bd_PCMH_sub2"/>
</dbReference>
<dbReference type="Gene3D" id="3.40.462.20">
    <property type="match status" value="1"/>
</dbReference>
<dbReference type="InterPro" id="IPR012951">
    <property type="entry name" value="BBE"/>
</dbReference>
<dbReference type="InterPro" id="IPR016167">
    <property type="entry name" value="FAD-bd_PCMH_sub1"/>
</dbReference>
<sequence>MRRVRSVSPTTAAGAGFSRGTFLCGALGIAMAGWGFTGMSDADPVADSSGPGAATPNWSMLERRIRGRVVDADDADYGMAKQVFNTRFDGETPIAVVQAADTDDVVAAMSFAAEHRLPVAARSGGHSYAGVSTASGAMIIDVRQLTGVSVDAGRAVVAPGHTLYEVYRELDRSGLTIPTGMCPDVGIAGLALGGGIGFESRAYGVTCDRLAGATLVLPDGTVTAVSETSRPELFWALRGGGPLFGVVTSLTFDTCPATSKDLVRLTFPGDRAARVIAGWSTWLRCADRSEWADVSVDADGDGNLDCWMQMVCPAGSGRRAAAALTDAIGMQPLSVDTQTLDHMDTITYLAGGGPTTPRASFTNGSDVVTDLTPDAIAYIIEALTAFSSAGGTGWVQINTLDGAIGDTAPTATAFPWRTHAALVEWGAYQPIPHDTALAWITAAHRRFAPVSAGAYVNYLEPGDPLSRYYAQNYPRLAALRRTIDPDNRIRTVLTA</sequence>
<keyword evidence="3" id="KW-0285">Flavoprotein</keyword>
<dbReference type="InterPro" id="IPR006093">
    <property type="entry name" value="Oxy_OxRdtase_FAD_BS"/>
</dbReference>
<keyword evidence="5" id="KW-0560">Oxidoreductase</keyword>
<dbReference type="GO" id="GO:0016491">
    <property type="term" value="F:oxidoreductase activity"/>
    <property type="evidence" value="ECO:0007669"/>
    <property type="project" value="UniProtKB-KW"/>
</dbReference>
<dbReference type="PROSITE" id="PS51387">
    <property type="entry name" value="FAD_PCMH"/>
    <property type="match status" value="1"/>
</dbReference>
<feature type="domain" description="FAD-binding PCMH-type" evidence="6">
    <location>
        <begin position="89"/>
        <end position="257"/>
    </location>
</feature>
<dbReference type="SUPFAM" id="SSF56176">
    <property type="entry name" value="FAD-binding/transporter-associated domain-like"/>
    <property type="match status" value="1"/>
</dbReference>
<accession>A0A6I3L6H1</accession>
<evidence type="ECO:0000256" key="4">
    <source>
        <dbReference type="ARBA" id="ARBA00022827"/>
    </source>
</evidence>
<dbReference type="EMBL" id="WMBB01000012">
    <property type="protein sequence ID" value="MTE16046.1"/>
    <property type="molecule type" value="Genomic_DNA"/>
</dbReference>
<dbReference type="Pfam" id="PF01565">
    <property type="entry name" value="FAD_binding_4"/>
    <property type="match status" value="1"/>
</dbReference>
<dbReference type="InterPro" id="IPR016166">
    <property type="entry name" value="FAD-bd_PCMH"/>
</dbReference>
<dbReference type="PANTHER" id="PTHR42973">
    <property type="entry name" value="BINDING OXIDOREDUCTASE, PUTATIVE (AFU_ORTHOLOGUE AFUA_1G17690)-RELATED"/>
    <property type="match status" value="1"/>
</dbReference>
<gene>
    <name evidence="7" type="ORF">GLP40_25140</name>
</gene>
<name>A0A6I3L6H1_9NOCA</name>
<comment type="caution">
    <text evidence="7">The sequence shown here is derived from an EMBL/GenBank/DDBJ whole genome shotgun (WGS) entry which is preliminary data.</text>
</comment>
<dbReference type="PANTHER" id="PTHR42973:SF39">
    <property type="entry name" value="FAD-BINDING PCMH-TYPE DOMAIN-CONTAINING PROTEIN"/>
    <property type="match status" value="1"/>
</dbReference>
<dbReference type="InterPro" id="IPR050416">
    <property type="entry name" value="FAD-linked_Oxidoreductase"/>
</dbReference>
<dbReference type="PROSITE" id="PS00862">
    <property type="entry name" value="OX2_COVAL_FAD"/>
    <property type="match status" value="1"/>
</dbReference>
<dbReference type="InterPro" id="IPR036318">
    <property type="entry name" value="FAD-bd_PCMH-like_sf"/>
</dbReference>
<evidence type="ECO:0000256" key="1">
    <source>
        <dbReference type="ARBA" id="ARBA00001974"/>
    </source>
</evidence>
<dbReference type="InterPro" id="IPR006094">
    <property type="entry name" value="Oxid_FAD_bind_N"/>
</dbReference>
<evidence type="ECO:0000256" key="3">
    <source>
        <dbReference type="ARBA" id="ARBA00022630"/>
    </source>
</evidence>
<evidence type="ECO:0000259" key="6">
    <source>
        <dbReference type="PROSITE" id="PS51387"/>
    </source>
</evidence>
<comment type="similarity">
    <text evidence="2">Belongs to the oxygen-dependent FAD-linked oxidoreductase family.</text>
</comment>
<dbReference type="GO" id="GO:0071949">
    <property type="term" value="F:FAD binding"/>
    <property type="evidence" value="ECO:0007669"/>
    <property type="project" value="InterPro"/>
</dbReference>
<dbReference type="Gene3D" id="3.30.465.10">
    <property type="match status" value="1"/>
</dbReference>